<keyword evidence="2" id="KW-1185">Reference proteome</keyword>
<accession>A0A0L6ZBI7</accession>
<dbReference type="STRING" id="36844.SAMN04488501_111113"/>
<protein>
    <submittedName>
        <fullName evidence="1">Uncharacterized protein</fullName>
    </submittedName>
</protein>
<gene>
    <name evidence="1" type="ORF">CLHOM_13620</name>
</gene>
<organism evidence="1 2">
    <name type="scientific">Clostridium homopropionicum DSM 5847</name>
    <dbReference type="NCBI Taxonomy" id="1121318"/>
    <lineage>
        <taxon>Bacteria</taxon>
        <taxon>Bacillati</taxon>
        <taxon>Bacillota</taxon>
        <taxon>Clostridia</taxon>
        <taxon>Eubacteriales</taxon>
        <taxon>Clostridiaceae</taxon>
        <taxon>Clostridium</taxon>
    </lineage>
</organism>
<dbReference type="EMBL" id="LHUR01000018">
    <property type="protein sequence ID" value="KOA20163.1"/>
    <property type="molecule type" value="Genomic_DNA"/>
</dbReference>
<proteinExistence type="predicted"/>
<sequence>MEYSKEDLKNMNISDESDIDMEYDMVPMPMALYNNFYEIYEPSFMAIIPEMMEIGEESFQKFGDELTRKKDYTPNEINRILMKIERYNPGVFREMKMYGMPYKSTKALIKKIIRLTLIYEEN</sequence>
<name>A0A0L6ZBI7_9CLOT</name>
<dbReference type="Proteomes" id="UP000037043">
    <property type="component" value="Unassembled WGS sequence"/>
</dbReference>
<comment type="caution">
    <text evidence="1">The sequence shown here is derived from an EMBL/GenBank/DDBJ whole genome shotgun (WGS) entry which is preliminary data.</text>
</comment>
<evidence type="ECO:0000313" key="2">
    <source>
        <dbReference type="Proteomes" id="UP000037043"/>
    </source>
</evidence>
<dbReference type="RefSeq" id="WP_052220932.1">
    <property type="nucleotide sequence ID" value="NZ_LHUR01000018.1"/>
</dbReference>
<reference evidence="2" key="1">
    <citation type="submission" date="2015-08" db="EMBL/GenBank/DDBJ databases">
        <title>Genome sequence of the strict anaerobe Clostridium homopropionicum LuHBu1 (DSM 5847T).</title>
        <authorList>
            <person name="Poehlein A."/>
            <person name="Beck M."/>
            <person name="Schiel-Bengelsdorf B."/>
            <person name="Bengelsdorf F.R."/>
            <person name="Daniel R."/>
            <person name="Duerre P."/>
        </authorList>
    </citation>
    <scope>NUCLEOTIDE SEQUENCE [LARGE SCALE GENOMIC DNA]</scope>
    <source>
        <strain evidence="2">DSM 5847</strain>
    </source>
</reference>
<evidence type="ECO:0000313" key="1">
    <source>
        <dbReference type="EMBL" id="KOA20163.1"/>
    </source>
</evidence>
<dbReference type="AlphaFoldDB" id="A0A0L6ZBI7"/>
<dbReference type="PATRIC" id="fig|1121318.3.peg.1372"/>